<comment type="caution">
    <text evidence="2">The sequence shown here is derived from an EMBL/GenBank/DDBJ whole genome shotgun (WGS) entry which is preliminary data.</text>
</comment>
<evidence type="ECO:0000313" key="2">
    <source>
        <dbReference type="EMBL" id="GHI65866.1"/>
    </source>
</evidence>
<dbReference type="Gene3D" id="2.30.320.10">
    <property type="entry name" value="YwqG-like"/>
    <property type="match status" value="1"/>
</dbReference>
<sequence length="390" mass="43057">MTAAGRALVPDDRAWTSSAHRAGTVPIEGLAGSDGTGACERGRRGSLGSPSMNRTTPPRPVNVEALFPKLGALRGTTTRLHPRPGRPDSSVSSIGGPLLWPADEPWPLCTEPHKRSSGYRITDIRRERQVLADAWARDRPTDEERVLLEELGRRHREREIADTDPIPLIGLAQLYRRDVPGLPPGPDGCDLLQVLWCPFEAHGPSRYGLALHVRWRHSGQVAVPLDTPPRPALVGFKGSVAEPCVLHPEQVVTYPYAGSLPARLWRRIDSWEEAQARKAERRGLDDEPPTYHHDLSIPQGCRVGGLPSWHSTDPHPMNCEACAAPMVLLLTLDSCEWSGADGSWMPDEERTIAERLRERCPTQLTIGRDGLLNVFVCPADPGHPHQWSLQ</sequence>
<proteinExistence type="predicted"/>
<dbReference type="EMBL" id="BNEB01000006">
    <property type="protein sequence ID" value="GHI65866.1"/>
    <property type="molecule type" value="Genomic_DNA"/>
</dbReference>
<feature type="region of interest" description="Disordered" evidence="1">
    <location>
        <begin position="75"/>
        <end position="94"/>
    </location>
</feature>
<dbReference type="Proteomes" id="UP000649259">
    <property type="component" value="Unassembled WGS sequence"/>
</dbReference>
<name>A0ABQ3SCL1_9ACTN</name>
<organism evidence="2 3">
    <name type="scientific">Streptomyces asoensis</name>
    <dbReference type="NCBI Taxonomy" id="249586"/>
    <lineage>
        <taxon>Bacteria</taxon>
        <taxon>Bacillati</taxon>
        <taxon>Actinomycetota</taxon>
        <taxon>Actinomycetes</taxon>
        <taxon>Kitasatosporales</taxon>
        <taxon>Streptomycetaceae</taxon>
        <taxon>Streptomyces</taxon>
    </lineage>
</organism>
<keyword evidence="3" id="KW-1185">Reference proteome</keyword>
<evidence type="ECO:0000313" key="3">
    <source>
        <dbReference type="Proteomes" id="UP000649259"/>
    </source>
</evidence>
<evidence type="ECO:0008006" key="4">
    <source>
        <dbReference type="Google" id="ProtNLM"/>
    </source>
</evidence>
<protein>
    <recommendedName>
        <fullName evidence="4">DUF1963 domain-containing protein</fullName>
    </recommendedName>
</protein>
<accession>A0ABQ3SCL1</accession>
<reference evidence="3" key="1">
    <citation type="submission" date="2023-07" db="EMBL/GenBank/DDBJ databases">
        <title>Whole genome shotgun sequence of Streptomyces cacaoi subsp. asoensis NBRC 13813.</title>
        <authorList>
            <person name="Komaki H."/>
            <person name="Tamura T."/>
        </authorList>
    </citation>
    <scope>NUCLEOTIDE SEQUENCE [LARGE SCALE GENOMIC DNA]</scope>
    <source>
        <strain evidence="3">NBRC 13813</strain>
    </source>
</reference>
<gene>
    <name evidence="2" type="ORF">Saso_75160</name>
</gene>
<feature type="region of interest" description="Disordered" evidence="1">
    <location>
        <begin position="15"/>
        <end position="61"/>
    </location>
</feature>
<evidence type="ECO:0000256" key="1">
    <source>
        <dbReference type="SAM" id="MobiDB-lite"/>
    </source>
</evidence>